<proteinExistence type="predicted"/>
<dbReference type="STRING" id="454130.A0A0U5G894"/>
<organism evidence="1 2">
    <name type="scientific">Aspergillus calidoustus</name>
    <dbReference type="NCBI Taxonomy" id="454130"/>
    <lineage>
        <taxon>Eukaryota</taxon>
        <taxon>Fungi</taxon>
        <taxon>Dikarya</taxon>
        <taxon>Ascomycota</taxon>
        <taxon>Pezizomycotina</taxon>
        <taxon>Eurotiomycetes</taxon>
        <taxon>Eurotiomycetidae</taxon>
        <taxon>Eurotiales</taxon>
        <taxon>Aspergillaceae</taxon>
        <taxon>Aspergillus</taxon>
        <taxon>Aspergillus subgen. Nidulantes</taxon>
    </lineage>
</organism>
<evidence type="ECO:0000313" key="1">
    <source>
        <dbReference type="EMBL" id="CEL05823.1"/>
    </source>
</evidence>
<dbReference type="EMBL" id="CDMC01000005">
    <property type="protein sequence ID" value="CEL05823.1"/>
    <property type="molecule type" value="Genomic_DNA"/>
</dbReference>
<gene>
    <name evidence="1" type="ORF">ASPCAL06936</name>
</gene>
<protein>
    <submittedName>
        <fullName evidence="1">Uncharacterized protein</fullName>
    </submittedName>
</protein>
<reference evidence="2" key="1">
    <citation type="journal article" date="2016" name="Genome Announc.">
        <title>Draft genome sequences of fungus Aspergillus calidoustus.</title>
        <authorList>
            <person name="Horn F."/>
            <person name="Linde J."/>
            <person name="Mattern D.J."/>
            <person name="Walther G."/>
            <person name="Guthke R."/>
            <person name="Scherlach K."/>
            <person name="Martin K."/>
            <person name="Brakhage A.A."/>
            <person name="Petzke L."/>
            <person name="Valiante V."/>
        </authorList>
    </citation>
    <scope>NUCLEOTIDE SEQUENCE [LARGE SCALE GENOMIC DNA]</scope>
    <source>
        <strain evidence="2">SF006504</strain>
    </source>
</reference>
<dbReference type="Proteomes" id="UP000054771">
    <property type="component" value="Unassembled WGS sequence"/>
</dbReference>
<dbReference type="OrthoDB" id="4181570at2759"/>
<name>A0A0U5G894_ASPCI</name>
<sequence>MPLSNHHACMLASKHDNRDLSLKTTMPLASPLENAAVIAAAKVRSKISKPTHDRYSWLFISPVCKEDVKPVVESWLSNKDILEDVSNATGISFGAEPWRKVSDYYPIVWTRKTGTLESPFPGKVLVIIGLEYVDENNGLPRLAAKAALYPGEYVLIPGAENIQLSNGGGGVSLFVLLNMP</sequence>
<dbReference type="OMA" id="HACMLAS"/>
<dbReference type="AlphaFoldDB" id="A0A0U5G894"/>
<keyword evidence="2" id="KW-1185">Reference proteome</keyword>
<evidence type="ECO:0000313" key="2">
    <source>
        <dbReference type="Proteomes" id="UP000054771"/>
    </source>
</evidence>
<accession>A0A0U5G894</accession>